<dbReference type="OrthoDB" id="9812290at2"/>
<dbReference type="AlphaFoldDB" id="A0A2R4VQI1"/>
<dbReference type="PROSITE" id="PS50949">
    <property type="entry name" value="HTH_GNTR"/>
    <property type="match status" value="1"/>
</dbReference>
<keyword evidence="3" id="KW-0804">Transcription</keyword>
<dbReference type="InterPro" id="IPR008920">
    <property type="entry name" value="TF_FadR/GntR_C"/>
</dbReference>
<dbReference type="PRINTS" id="PR00035">
    <property type="entry name" value="HTHGNTR"/>
</dbReference>
<dbReference type="SUPFAM" id="SSF46785">
    <property type="entry name" value="Winged helix' DNA-binding domain"/>
    <property type="match status" value="1"/>
</dbReference>
<accession>A0A2R4VQI1</accession>
<feature type="domain" description="HTH gntR-type" evidence="5">
    <location>
        <begin position="43"/>
        <end position="110"/>
    </location>
</feature>
<dbReference type="GO" id="GO:0003677">
    <property type="term" value="F:DNA binding"/>
    <property type="evidence" value="ECO:0007669"/>
    <property type="project" value="UniProtKB-KW"/>
</dbReference>
<keyword evidence="7" id="KW-1185">Reference proteome</keyword>
<geneLocation type="plasmid" evidence="6 7">
    <name>pYZ1</name>
</geneLocation>
<dbReference type="Gene3D" id="1.10.10.10">
    <property type="entry name" value="Winged helix-like DNA-binding domain superfamily/Winged helix DNA-binding domain"/>
    <property type="match status" value="1"/>
</dbReference>
<evidence type="ECO:0000256" key="3">
    <source>
        <dbReference type="ARBA" id="ARBA00023163"/>
    </source>
</evidence>
<keyword evidence="2" id="KW-0238">DNA-binding</keyword>
<keyword evidence="1" id="KW-0805">Transcription regulation</keyword>
<reference evidence="6 7" key="1">
    <citation type="submission" date="2018-04" db="EMBL/GenBank/DDBJ databases">
        <title>Complete genome sequence of the nitrogen-fixing bacterium Azospirillum humicireducens type strain SgZ-5.</title>
        <authorList>
            <person name="Yu Z."/>
        </authorList>
    </citation>
    <scope>NUCLEOTIDE SEQUENCE [LARGE SCALE GENOMIC DNA]</scope>
    <source>
        <strain evidence="6 7">SgZ-5</strain>
        <plasmid evidence="6 7">pYZ1</plasmid>
    </source>
</reference>
<dbReference type="EMBL" id="CP028902">
    <property type="protein sequence ID" value="AWB06704.1"/>
    <property type="molecule type" value="Genomic_DNA"/>
</dbReference>
<sequence length="259" mass="28328">MSPTMTFENDDRPDDMPDTAPDIAPATSPATSPVRRRRAVPPPPLADMAVDRLRDMIIYGELAPSARLIEPELSEKLGISRTPLREALKLLAADGLVMLRPNRNAIVAPLDAAELTHLFEAEGCIESFAARLAAERMTAADLRRLRGFQEKIEALQGAGALEEYFAINQKIHRLIVSSAKNPALVEAHDRLLGRLARARYFALGAQGRWKESVLEHREILAALEARDGKTAEHLFVHHVGRTGEVVAAACASPRARQAG</sequence>
<organism evidence="6 7">
    <name type="scientific">Azospirillum humicireducens</name>
    <dbReference type="NCBI Taxonomy" id="1226968"/>
    <lineage>
        <taxon>Bacteria</taxon>
        <taxon>Pseudomonadati</taxon>
        <taxon>Pseudomonadota</taxon>
        <taxon>Alphaproteobacteria</taxon>
        <taxon>Rhodospirillales</taxon>
        <taxon>Azospirillaceae</taxon>
        <taxon>Azospirillum</taxon>
    </lineage>
</organism>
<dbReference type="GO" id="GO:0003700">
    <property type="term" value="F:DNA-binding transcription factor activity"/>
    <property type="evidence" value="ECO:0007669"/>
    <property type="project" value="InterPro"/>
</dbReference>
<gene>
    <name evidence="6" type="ORF">A6A40_16725</name>
</gene>
<proteinExistence type="predicted"/>
<dbReference type="Gene3D" id="1.20.120.530">
    <property type="entry name" value="GntR ligand-binding domain-like"/>
    <property type="match status" value="1"/>
</dbReference>
<dbReference type="SMART" id="SM00895">
    <property type="entry name" value="FCD"/>
    <property type="match status" value="1"/>
</dbReference>
<dbReference type="SMART" id="SM00345">
    <property type="entry name" value="HTH_GNTR"/>
    <property type="match status" value="1"/>
</dbReference>
<feature type="region of interest" description="Disordered" evidence="4">
    <location>
        <begin position="1"/>
        <end position="45"/>
    </location>
</feature>
<dbReference type="InterPro" id="IPR036390">
    <property type="entry name" value="WH_DNA-bd_sf"/>
</dbReference>
<dbReference type="Proteomes" id="UP000077405">
    <property type="component" value="Plasmid pYZ1"/>
</dbReference>
<dbReference type="Pfam" id="PF07729">
    <property type="entry name" value="FCD"/>
    <property type="match status" value="1"/>
</dbReference>
<dbReference type="InterPro" id="IPR011711">
    <property type="entry name" value="GntR_C"/>
</dbReference>
<dbReference type="RefSeq" id="WP_108547010.1">
    <property type="nucleotide sequence ID" value="NZ_CP028902.1"/>
</dbReference>
<evidence type="ECO:0000313" key="7">
    <source>
        <dbReference type="Proteomes" id="UP000077405"/>
    </source>
</evidence>
<dbReference type="InterPro" id="IPR036388">
    <property type="entry name" value="WH-like_DNA-bd_sf"/>
</dbReference>
<evidence type="ECO:0000256" key="2">
    <source>
        <dbReference type="ARBA" id="ARBA00023125"/>
    </source>
</evidence>
<name>A0A2R4VQI1_9PROT</name>
<dbReference type="KEGG" id="ahu:A6A40_16725"/>
<dbReference type="SUPFAM" id="SSF48008">
    <property type="entry name" value="GntR ligand-binding domain-like"/>
    <property type="match status" value="1"/>
</dbReference>
<dbReference type="PANTHER" id="PTHR43537:SF50">
    <property type="entry name" value="TRANSCRIPTIONAL REGULATORY PROTEIN"/>
    <property type="match status" value="1"/>
</dbReference>
<dbReference type="Pfam" id="PF00392">
    <property type="entry name" value="GntR"/>
    <property type="match status" value="1"/>
</dbReference>
<evidence type="ECO:0000259" key="5">
    <source>
        <dbReference type="PROSITE" id="PS50949"/>
    </source>
</evidence>
<dbReference type="CDD" id="cd07377">
    <property type="entry name" value="WHTH_GntR"/>
    <property type="match status" value="1"/>
</dbReference>
<keyword evidence="6" id="KW-0614">Plasmid</keyword>
<dbReference type="InterPro" id="IPR000524">
    <property type="entry name" value="Tscrpt_reg_HTH_GntR"/>
</dbReference>
<evidence type="ECO:0000256" key="1">
    <source>
        <dbReference type="ARBA" id="ARBA00023015"/>
    </source>
</evidence>
<evidence type="ECO:0000256" key="4">
    <source>
        <dbReference type="SAM" id="MobiDB-lite"/>
    </source>
</evidence>
<dbReference type="PANTHER" id="PTHR43537">
    <property type="entry name" value="TRANSCRIPTIONAL REGULATOR, GNTR FAMILY"/>
    <property type="match status" value="1"/>
</dbReference>
<protein>
    <submittedName>
        <fullName evidence="6">GntR family transcriptional regulator</fullName>
    </submittedName>
</protein>
<evidence type="ECO:0000313" key="6">
    <source>
        <dbReference type="EMBL" id="AWB06704.1"/>
    </source>
</evidence>